<keyword evidence="1" id="KW-1133">Transmembrane helix</keyword>
<dbReference type="AlphaFoldDB" id="A0A7J5AHK2"/>
<evidence type="ECO:0000313" key="2">
    <source>
        <dbReference type="EMBL" id="KAB1156878.1"/>
    </source>
</evidence>
<evidence type="ECO:0000313" key="3">
    <source>
        <dbReference type="Proteomes" id="UP000490922"/>
    </source>
</evidence>
<keyword evidence="3" id="KW-1185">Reference proteome</keyword>
<evidence type="ECO:0000256" key="1">
    <source>
        <dbReference type="SAM" id="Phobius"/>
    </source>
</evidence>
<organism evidence="2 3">
    <name type="scientific">Flavobacterium luteum</name>
    <dbReference type="NCBI Taxonomy" id="2026654"/>
    <lineage>
        <taxon>Bacteria</taxon>
        <taxon>Pseudomonadati</taxon>
        <taxon>Bacteroidota</taxon>
        <taxon>Flavobacteriia</taxon>
        <taxon>Flavobacteriales</taxon>
        <taxon>Flavobacteriaceae</taxon>
        <taxon>Flavobacterium</taxon>
    </lineage>
</organism>
<proteinExistence type="predicted"/>
<name>A0A7J5AHK2_9FLAO</name>
<keyword evidence="1" id="KW-0472">Membrane</keyword>
<gene>
    <name evidence="2" type="ORF">F6464_05870</name>
</gene>
<dbReference type="Proteomes" id="UP000490922">
    <property type="component" value="Unassembled WGS sequence"/>
</dbReference>
<dbReference type="RefSeq" id="WP_151106872.1">
    <property type="nucleotide sequence ID" value="NZ_WAEM01000002.1"/>
</dbReference>
<keyword evidence="1" id="KW-0812">Transmembrane</keyword>
<dbReference type="EMBL" id="WAEM01000002">
    <property type="protein sequence ID" value="KAB1156878.1"/>
    <property type="molecule type" value="Genomic_DNA"/>
</dbReference>
<protein>
    <submittedName>
        <fullName evidence="2">Uncharacterized protein</fullName>
    </submittedName>
</protein>
<sequence length="77" mass="8974">MTTYEKYKIGLLGVFVIGFLLCFYEYSENGRYVFSNETGTSHPIIIDSKTGELYNIHGWEKVNINEFKDLKSKKINK</sequence>
<reference evidence="2 3" key="1">
    <citation type="submission" date="2019-09" db="EMBL/GenBank/DDBJ databases">
        <title>Flavobacterium sp. nov., isolated from glacier ice.</title>
        <authorList>
            <person name="Liu Q."/>
        </authorList>
    </citation>
    <scope>NUCLEOTIDE SEQUENCE [LARGE SCALE GENOMIC DNA]</scope>
    <source>
        <strain evidence="2 3">NBRC 112527</strain>
    </source>
</reference>
<comment type="caution">
    <text evidence="2">The sequence shown here is derived from an EMBL/GenBank/DDBJ whole genome shotgun (WGS) entry which is preliminary data.</text>
</comment>
<feature type="transmembrane region" description="Helical" evidence="1">
    <location>
        <begin position="7"/>
        <end position="26"/>
    </location>
</feature>
<dbReference type="OrthoDB" id="9908746at2"/>
<accession>A0A7J5AHK2</accession>